<dbReference type="InterPro" id="IPR018631">
    <property type="entry name" value="AAA-ATPase-like_dom"/>
</dbReference>
<evidence type="ECO:0000313" key="2">
    <source>
        <dbReference type="EMBL" id="SDB60955.1"/>
    </source>
</evidence>
<dbReference type="OrthoDB" id="9808684at2"/>
<name>A0A1G6EVX8_9BACT</name>
<organism evidence="2 3">
    <name type="scientific">Desulfonatronum thiosulfatophilum</name>
    <dbReference type="NCBI Taxonomy" id="617002"/>
    <lineage>
        <taxon>Bacteria</taxon>
        <taxon>Pseudomonadati</taxon>
        <taxon>Thermodesulfobacteriota</taxon>
        <taxon>Desulfovibrionia</taxon>
        <taxon>Desulfovibrionales</taxon>
        <taxon>Desulfonatronaceae</taxon>
        <taxon>Desulfonatronum</taxon>
    </lineage>
</organism>
<dbReference type="EMBL" id="FMXO01000023">
    <property type="protein sequence ID" value="SDB60955.1"/>
    <property type="molecule type" value="Genomic_DNA"/>
</dbReference>
<sequence length="531" mass="60864">MLHLPVGINTLDKIRSGGFVYVDKTEFAYRIAHKAGAFFLSRPRRFGKSLFLDTLHQLFEGNEKLFEGLYIHDKWDWNTVHPVVKIDFGEGGVRNREELDAKIQEILTINQQRLGIACQFQSNSGCFSELIRLAHEQTGRRTVVLIDEYDKPILDNIENPAVAREMRDGLRDLYSVMKARDAHIQCIFMTGVSKFSKVSLFSGLNNLEDLTIDSQYAAICGYSQEELEASFREHLDGVDLDRFRLWYNGYRWMGEPVYNPFDVLLFLQKGKVFRNYWFETGSPSFLIKLFQQKRYFLPDLESIEVGEEILSSFDVDRITPETLLFQTGYLTIAESFTRRQRLLFRLSIPNMEVRLALSDALITGYTAIDADKYAIQDALYQAMTTFDLPALHGIVHRLFAAVSHRNFTKNDLLDCEGYYASVLYAFFSSLNARIIPEDVTNKGQADLTVILENKVFVMEIKLIQAAEVEGNPALEQVRAKGYSEKYQGRPGMTVYELGLVFSKAKRNLIALDGREVRETSRPQHTPATYIA</sequence>
<dbReference type="AlphaFoldDB" id="A0A1G6EVX8"/>
<reference evidence="2 3" key="1">
    <citation type="submission" date="2016-10" db="EMBL/GenBank/DDBJ databases">
        <authorList>
            <person name="de Groot N.N."/>
        </authorList>
    </citation>
    <scope>NUCLEOTIDE SEQUENCE [LARGE SCALE GENOMIC DNA]</scope>
    <source>
        <strain evidence="2 3">ASO4-2</strain>
    </source>
</reference>
<proteinExistence type="predicted"/>
<dbReference type="Pfam" id="PF08011">
    <property type="entry name" value="PDDEXK_9"/>
    <property type="match status" value="1"/>
</dbReference>
<dbReference type="RefSeq" id="WP_092123820.1">
    <property type="nucleotide sequence ID" value="NZ_FMXO01000023.1"/>
</dbReference>
<evidence type="ECO:0000259" key="1">
    <source>
        <dbReference type="Pfam" id="PF09820"/>
    </source>
</evidence>
<dbReference type="PANTHER" id="PTHR34825:SF1">
    <property type="entry name" value="AAA-ATPASE-LIKE DOMAIN-CONTAINING PROTEIN"/>
    <property type="match status" value="1"/>
</dbReference>
<dbReference type="Pfam" id="PF09820">
    <property type="entry name" value="AAA-ATPase_like"/>
    <property type="match status" value="1"/>
</dbReference>
<dbReference type="STRING" id="617002.SAMN05660653_03150"/>
<evidence type="ECO:0000313" key="3">
    <source>
        <dbReference type="Proteomes" id="UP000198771"/>
    </source>
</evidence>
<dbReference type="PANTHER" id="PTHR34825">
    <property type="entry name" value="CONSERVED PROTEIN, WITH A WEAK D-GALACTARATE DEHYDRATASE/ALTRONATE HYDROLASE DOMAIN"/>
    <property type="match status" value="1"/>
</dbReference>
<dbReference type="Proteomes" id="UP000198771">
    <property type="component" value="Unassembled WGS sequence"/>
</dbReference>
<gene>
    <name evidence="2" type="ORF">SAMN05660653_03150</name>
</gene>
<keyword evidence="3" id="KW-1185">Reference proteome</keyword>
<feature type="domain" description="AAA-ATPase-like" evidence="1">
    <location>
        <begin position="5"/>
        <end position="201"/>
    </location>
</feature>
<protein>
    <submittedName>
        <fullName evidence="2">PD-(D/E)XK nuclease superfamily protein</fullName>
    </submittedName>
</protein>
<accession>A0A1G6EVX8</accession>
<dbReference type="InterPro" id="IPR012547">
    <property type="entry name" value="PDDEXK_9"/>
</dbReference>